<evidence type="ECO:0000256" key="1">
    <source>
        <dbReference type="SAM" id="Phobius"/>
    </source>
</evidence>
<evidence type="ECO:0000313" key="3">
    <source>
        <dbReference type="EMBL" id="KAG5477661.1"/>
    </source>
</evidence>
<evidence type="ECO:0000256" key="2">
    <source>
        <dbReference type="SAM" id="SignalP"/>
    </source>
</evidence>
<reference evidence="4" key="1">
    <citation type="journal article" date="2021" name="Microbiol. Resour. Announc.">
        <title>LGAAP: Leishmaniinae Genome Assembly and Annotation Pipeline.</title>
        <authorList>
            <person name="Almutairi H."/>
            <person name="Urbaniak M.D."/>
            <person name="Bates M.D."/>
            <person name="Jariyapan N."/>
            <person name="Kwakye-Nuako G."/>
            <person name="Thomaz-Soccol V."/>
            <person name="Al-Salem W.S."/>
            <person name="Dillon R.J."/>
            <person name="Bates P.A."/>
            <person name="Gatherer D."/>
        </authorList>
    </citation>
    <scope>NUCLEOTIDE SEQUENCE [LARGE SCALE GENOMIC DNA]</scope>
</reference>
<feature type="transmembrane region" description="Helical" evidence="1">
    <location>
        <begin position="279"/>
        <end position="300"/>
    </location>
</feature>
<dbReference type="GeneID" id="92514948"/>
<keyword evidence="4" id="KW-1185">Reference proteome</keyword>
<keyword evidence="1" id="KW-1133">Transmembrane helix</keyword>
<keyword evidence="1" id="KW-0472">Membrane</keyword>
<evidence type="ECO:0000313" key="4">
    <source>
        <dbReference type="Proteomes" id="UP000673552"/>
    </source>
</evidence>
<dbReference type="OrthoDB" id="262479at2759"/>
<keyword evidence="2" id="KW-0732">Signal</keyword>
<feature type="signal peptide" evidence="2">
    <location>
        <begin position="1"/>
        <end position="24"/>
    </location>
</feature>
<keyword evidence="1" id="KW-0812">Transmembrane</keyword>
<dbReference type="KEGG" id="lmat:92514948"/>
<dbReference type="RefSeq" id="XP_067178299.1">
    <property type="nucleotide sequence ID" value="XM_067322436.1"/>
</dbReference>
<protein>
    <submittedName>
        <fullName evidence="3">Uncharacterized protein</fullName>
    </submittedName>
</protein>
<dbReference type="AlphaFoldDB" id="A0A836GM45"/>
<proteinExistence type="predicted"/>
<accession>A0A836GM45</accession>
<name>A0A836GM45_9TRYP</name>
<feature type="chain" id="PRO_5032634244" evidence="2">
    <location>
        <begin position="25"/>
        <end position="383"/>
    </location>
</feature>
<organism evidence="3 4">
    <name type="scientific">Leishmania martiniquensis</name>
    <dbReference type="NCBI Taxonomy" id="1580590"/>
    <lineage>
        <taxon>Eukaryota</taxon>
        <taxon>Discoba</taxon>
        <taxon>Euglenozoa</taxon>
        <taxon>Kinetoplastea</taxon>
        <taxon>Metakinetoplastina</taxon>
        <taxon>Trypanosomatida</taxon>
        <taxon>Trypanosomatidae</taxon>
        <taxon>Leishmaniinae</taxon>
        <taxon>Leishmania</taxon>
    </lineage>
</organism>
<comment type="caution">
    <text evidence="3">The sequence shown here is derived from an EMBL/GenBank/DDBJ whole genome shotgun (WGS) entry which is preliminary data.</text>
</comment>
<dbReference type="EMBL" id="JAFEUZ010000024">
    <property type="protein sequence ID" value="KAG5477661.1"/>
    <property type="molecule type" value="Genomic_DNA"/>
</dbReference>
<dbReference type="Proteomes" id="UP000673552">
    <property type="component" value="Unassembled WGS sequence"/>
</dbReference>
<reference evidence="4" key="2">
    <citation type="journal article" date="2021" name="Sci. Data">
        <title>Chromosome-scale genome sequencing, assembly and annotation of six genomes from subfamily Leishmaniinae.</title>
        <authorList>
            <person name="Almutairi H."/>
            <person name="Urbaniak M.D."/>
            <person name="Bates M.D."/>
            <person name="Jariyapan N."/>
            <person name="Kwakye-Nuako G."/>
            <person name="Thomaz Soccol V."/>
            <person name="Al-Salem W.S."/>
            <person name="Dillon R.J."/>
            <person name="Bates P.A."/>
            <person name="Gatherer D."/>
        </authorList>
    </citation>
    <scope>NUCLEOTIDE SEQUENCE [LARGE SCALE GENOMIC DNA]</scope>
</reference>
<gene>
    <name evidence="3" type="ORF">LSCM1_04954</name>
</gene>
<sequence>MTVIHTFLSAVVILWLLSSDIINGDISANFNGMIVMENATVYSRFEVTDNFSAMVTEVLRLAAQPPSPLMAMAYNLPPHLVIMLNMWCTGTPNEVETQIDKINKTYLKWSAGDNANINGALNHLTVTSINQQPTLIKYTNYCMSWNDLLPPGSAETCWRNLSLTFYTAITSQPDPRASLQSALCSFLPTDCELIGYGELARVQIPFNGTIVTVNAMPFTVLSADREATLAMLVTYAQLTSVLTEQNIIYILAGGVQVFFSGAPQKLSVPGNFEQCVAQMWYLIFLIILAPVFLIISHRLFHRGLASGRRSIKKSETDIRAGVYLNAASWANFGGNPYLYASQQGYGGSYSDVSGRLPADGGFVPSQNGVQQFSGQSIQTTLQG</sequence>